<dbReference type="Pfam" id="PF08190">
    <property type="entry name" value="PIH1"/>
    <property type="match status" value="1"/>
</dbReference>
<feature type="coiled-coil region" evidence="3">
    <location>
        <begin position="391"/>
        <end position="441"/>
    </location>
</feature>
<dbReference type="InterPro" id="IPR041442">
    <property type="entry name" value="PIH1D1/2/3_CS-like"/>
</dbReference>
<gene>
    <name evidence="7" type="ORF">TVY486_0904710</name>
</gene>
<dbReference type="GO" id="GO:0005737">
    <property type="term" value="C:cytoplasm"/>
    <property type="evidence" value="ECO:0007669"/>
    <property type="project" value="TreeGrafter"/>
</dbReference>
<feature type="compositionally biased region" description="Low complexity" evidence="4">
    <location>
        <begin position="252"/>
        <end position="265"/>
    </location>
</feature>
<evidence type="ECO:0000259" key="6">
    <source>
        <dbReference type="Pfam" id="PF18201"/>
    </source>
</evidence>
<accession>G0U2Z5</accession>
<dbReference type="VEuPathDB" id="TriTrypDB:TvY486_0904710"/>
<comment type="similarity">
    <text evidence="1">Belongs to the PIH1 family.</text>
</comment>
<protein>
    <recommendedName>
        <fullName evidence="2">PIH1 domain-containing protein 1</fullName>
    </recommendedName>
</protein>
<dbReference type="AlphaFoldDB" id="G0U2Z5"/>
<evidence type="ECO:0000256" key="4">
    <source>
        <dbReference type="SAM" id="MobiDB-lite"/>
    </source>
</evidence>
<proteinExistence type="inferred from homology"/>
<dbReference type="PANTHER" id="PTHR22997">
    <property type="entry name" value="PIH1 DOMAIN-CONTAINING PROTEIN 1"/>
    <property type="match status" value="1"/>
</dbReference>
<evidence type="ECO:0000259" key="5">
    <source>
        <dbReference type="Pfam" id="PF08190"/>
    </source>
</evidence>
<dbReference type="InterPro" id="IPR012981">
    <property type="entry name" value="PIH1_N"/>
</dbReference>
<keyword evidence="3" id="KW-0175">Coiled coil</keyword>
<name>G0U2Z5_TRYVY</name>
<evidence type="ECO:0000256" key="1">
    <source>
        <dbReference type="ARBA" id="ARBA00008511"/>
    </source>
</evidence>
<feature type="region of interest" description="Disordered" evidence="4">
    <location>
        <begin position="249"/>
        <end position="275"/>
    </location>
</feature>
<sequence>MVDVQTSGAALLQNPQFMELFQRALGGEDKLSDMPPEGDPRREKWLRELQAKIREESTKALRSKLEEVQSDENGQWMYVLPTPGFCVKCTLAGGGKVFINVCQHERIAEPVPMEDDESSDEIKFRIPLSCGQARAEVDKSGKPCKVYDVIVNPATVNRCTQDHDFRCFVISLCIHWIKQKNEPTLNSDEYRNMNFRAKGTLEPQRIRLSTAPKAANALGDEIRLPSNGAASTVTFVGGRGGTGKLIEELSGPTVTPPCTTSTPSPAVNQRASDDSKPSILKLQGEGIYDWSTHAKPALNPHIRENVPAYYALEIYIPTITVIAEVDVRVSSKCVTLLYVDAEDGEPFLSVPLDYPIDEDTPDAKFVRKTRVLKLKLRVQLPDETSQSRTKADRDAIEIEEEERQREQQKRDKELLEHRQKIQRIREEEENVMRERRNYVEDLAAVQGGEVPPTLREEVDKLPPEQLTVMLGRLETRARAGDSVDVMLEKFPEAMVDSICSYIRSKLGLQQRPGKGEDKAMEDACTKEQMAAAPSVSGLHSAESVSKGPVVEVDGRIEYNFAKKSEKMFGVAFHNRYLFALD</sequence>
<dbReference type="InterPro" id="IPR050734">
    <property type="entry name" value="PIH1/Kintoun_subfamily"/>
</dbReference>
<feature type="domain" description="PIH1D1/2/3 CS-like" evidence="6">
    <location>
        <begin position="300"/>
        <end position="379"/>
    </location>
</feature>
<evidence type="ECO:0000313" key="7">
    <source>
        <dbReference type="EMBL" id="CCC50650.1"/>
    </source>
</evidence>
<dbReference type="Pfam" id="PF18201">
    <property type="entry name" value="PIH1_CS"/>
    <property type="match status" value="1"/>
</dbReference>
<organism evidence="7">
    <name type="scientific">Trypanosoma vivax (strain Y486)</name>
    <dbReference type="NCBI Taxonomy" id="1055687"/>
    <lineage>
        <taxon>Eukaryota</taxon>
        <taxon>Discoba</taxon>
        <taxon>Euglenozoa</taxon>
        <taxon>Kinetoplastea</taxon>
        <taxon>Metakinetoplastina</taxon>
        <taxon>Trypanosomatida</taxon>
        <taxon>Trypanosomatidae</taxon>
        <taxon>Trypanosoma</taxon>
        <taxon>Duttonella</taxon>
    </lineage>
</organism>
<dbReference type="PANTHER" id="PTHR22997:SF0">
    <property type="entry name" value="PIH1 DOMAIN-CONTAINING PROTEIN 1"/>
    <property type="match status" value="1"/>
</dbReference>
<evidence type="ECO:0000256" key="3">
    <source>
        <dbReference type="SAM" id="Coils"/>
    </source>
</evidence>
<dbReference type="EMBL" id="HE573025">
    <property type="protein sequence ID" value="CCC50650.1"/>
    <property type="molecule type" value="Genomic_DNA"/>
</dbReference>
<evidence type="ECO:0000256" key="2">
    <source>
        <dbReference type="ARBA" id="ARBA00040540"/>
    </source>
</evidence>
<dbReference type="OMA" id="FINVCQH"/>
<reference evidence="7" key="1">
    <citation type="journal article" date="2012" name="Proc. Natl. Acad. Sci. U.S.A.">
        <title>Antigenic diversity is generated by distinct evolutionary mechanisms in African trypanosome species.</title>
        <authorList>
            <person name="Jackson A.P."/>
            <person name="Berry A."/>
            <person name="Aslett M."/>
            <person name="Allison H.C."/>
            <person name="Burton P."/>
            <person name="Vavrova-Anderson J."/>
            <person name="Brown R."/>
            <person name="Browne H."/>
            <person name="Corton N."/>
            <person name="Hauser H."/>
            <person name="Gamble J."/>
            <person name="Gilderthorp R."/>
            <person name="Marcello L."/>
            <person name="McQuillan J."/>
            <person name="Otto T.D."/>
            <person name="Quail M.A."/>
            <person name="Sanders M.J."/>
            <person name="van Tonder A."/>
            <person name="Ginger M.L."/>
            <person name="Field M.C."/>
            <person name="Barry J.D."/>
            <person name="Hertz-Fowler C."/>
            <person name="Berriman M."/>
        </authorList>
    </citation>
    <scope>NUCLEOTIDE SEQUENCE</scope>
    <source>
        <strain evidence="7">Y486</strain>
    </source>
</reference>
<feature type="domain" description="PIH1 N-terminal" evidence="5">
    <location>
        <begin position="56"/>
        <end position="213"/>
    </location>
</feature>